<organism evidence="2 3">
    <name type="scientific">Lactococcus lactis subsp. lactis</name>
    <name type="common">Streptococcus lactis</name>
    <dbReference type="NCBI Taxonomy" id="1360"/>
    <lineage>
        <taxon>Bacteria</taxon>
        <taxon>Bacillati</taxon>
        <taxon>Bacillota</taxon>
        <taxon>Bacilli</taxon>
        <taxon>Lactobacillales</taxon>
        <taxon>Streptococcaceae</taxon>
        <taxon>Lactococcus</taxon>
    </lineage>
</organism>
<dbReference type="AlphaFoldDB" id="A0A1V0NCD9"/>
<gene>
    <name evidence="2" type="ORF">LL275_pD16</name>
</gene>
<evidence type="ECO:0000313" key="2">
    <source>
        <dbReference type="EMBL" id="ARD97594.1"/>
    </source>
</evidence>
<dbReference type="NCBIfam" id="NF045971">
    <property type="entry name" value="conju_CD1110"/>
    <property type="match status" value="1"/>
</dbReference>
<name>A0A1V0NCD9_LACLL</name>
<accession>A0A1V0NCD9</accession>
<dbReference type="EMBL" id="CP016702">
    <property type="protein sequence ID" value="ARD97594.1"/>
    <property type="molecule type" value="Genomic_DNA"/>
</dbReference>
<dbReference type="PANTHER" id="PTHR30121:SF6">
    <property type="entry name" value="SLR6007 PROTEIN"/>
    <property type="match status" value="1"/>
</dbReference>
<dbReference type="InterPro" id="IPR027417">
    <property type="entry name" value="P-loop_NTPase"/>
</dbReference>
<dbReference type="Gene3D" id="1.10.8.730">
    <property type="match status" value="1"/>
</dbReference>
<protein>
    <submittedName>
        <fullName evidence="2">Conjugation protein TraE</fullName>
    </submittedName>
</protein>
<feature type="region of interest" description="Disordered" evidence="1">
    <location>
        <begin position="1"/>
        <end position="20"/>
    </location>
</feature>
<dbReference type="Proteomes" id="UP000192085">
    <property type="component" value="Plasmid p275D"/>
</dbReference>
<dbReference type="SUPFAM" id="SSF52540">
    <property type="entry name" value="P-loop containing nucleoside triphosphate hydrolases"/>
    <property type="match status" value="1"/>
</dbReference>
<sequence>MNIKNLFNQKKSKKQTPLSKHEKLKLKRLKTNANRAKKTSSQNTLKYTSLFENGLMNIVDDNYSMTYELGSTNYATATTETKQTIFEKYNSMINTISDEEHFQLTILVSKVHSKEYQQKNEFELQGDDFDYLREELNHLINENYKNGYNNYQIDRYITISTKAENKKKALSKLKNTETLLASSLASIEVPINQQTGLERLSLFNKILNYDKPLYGNFDDIKKSCLTTKDLIAPQSLKFSQSGVEVGERFNQVLYLKEFPMELSDGLFKDLSTCGQELVITIQADPYSIIETSKRLRMQATSIESEVIKQQKIAIKDGYSPDFIGRTAKETQEDLNEVINLVRETGDKQFSSIFLVYITGKTKEERTENSRIIKALGEKYGANFETLDYLQEEALNSVLPIGKNYTDCEKTFQRDLITPNLSVNSPFTTVDINHKKGKFYGINLFSHNIISIDRRDESMDNSNGLITGVSGSGKSMTAKNEIVTTLLKNPKDEVIVLSPDDEYNDLPEKLDGQLIKIAPNTKHHINILDLPKKEDLKDGDDPVGLKSSFLVSLFSSLFETVSEIQESIIDEVTIETYQKHEKPTLLEWYEVLETKTFNNEEALDLTQKIKMYITGSMDIFSKETNVDLNSRFIVYDISQLTTKFKPFGFMALEENIWQRVVKNNAKGITTWVYFDEIQVLLSGKSSEISREKFKDIWSRIRKYGGNPTGITQFIDTVLETPEGRSMFFNSEFLVLLKQKKFAIEIIKQHYNITEQQEQYLKTPKKGSGLIIAGNAIVPFENTIPSSTELYKIMQTD</sequence>
<keyword evidence="2" id="KW-0614">Plasmid</keyword>
<dbReference type="Gene3D" id="3.40.50.300">
    <property type="entry name" value="P-loop containing nucleotide triphosphate hydrolases"/>
    <property type="match status" value="1"/>
</dbReference>
<dbReference type="PANTHER" id="PTHR30121">
    <property type="entry name" value="UNCHARACTERIZED PROTEIN YJGR-RELATED"/>
    <property type="match status" value="1"/>
</dbReference>
<geneLocation type="plasmid" evidence="3">
    <name>p275d</name>
</geneLocation>
<evidence type="ECO:0000256" key="1">
    <source>
        <dbReference type="SAM" id="MobiDB-lite"/>
    </source>
</evidence>
<reference evidence="2 3" key="1">
    <citation type="journal article" date="2017" name="BMC Genomics">
        <title>Comparative and functional genomics of the Lactococcus lactis taxon; insights into evolution and niche adaptation.</title>
        <authorList>
            <person name="Kelleher P."/>
            <person name="Bottacini F."/>
            <person name="Mahony J."/>
            <person name="Kilcawley K.N."/>
            <person name="van Sinderen D."/>
        </authorList>
    </citation>
    <scope>NUCLEOTIDE SEQUENCE [LARGE SCALE GENOMIC DNA]</scope>
    <source>
        <strain evidence="2 3">275</strain>
        <plasmid evidence="3">p275d</plasmid>
    </source>
</reference>
<evidence type="ECO:0000313" key="3">
    <source>
        <dbReference type="Proteomes" id="UP000192085"/>
    </source>
</evidence>
<proteinExistence type="predicted"/>
<dbReference type="InterPro" id="IPR051162">
    <property type="entry name" value="T4SS_component"/>
</dbReference>